<accession>A0A4Q0T3T4</accession>
<evidence type="ECO:0000256" key="2">
    <source>
        <dbReference type="ARBA" id="ARBA00023002"/>
    </source>
</evidence>
<name>A0A4Q0T3T4_9BACT</name>
<reference evidence="5" key="2">
    <citation type="submission" date="2019-02" db="EMBL/GenBank/DDBJ databases">
        <title>Granulicella sibirica sp. nov., a psychrotolerant acidobacterium isolated from an organic soil layer in forested tundra, West Siberia.</title>
        <authorList>
            <person name="Oshkin I.Y."/>
            <person name="Kulichevskaya I.S."/>
            <person name="Rijpstra W.I.C."/>
            <person name="Sinninghe Damste J.S."/>
            <person name="Rakitin A.L."/>
            <person name="Ravin N.V."/>
            <person name="Dedysh S.N."/>
        </authorList>
    </citation>
    <scope>NUCLEOTIDE SEQUENCE [LARGE SCALE GENOMIC DNA]</scope>
    <source>
        <strain evidence="5">AF10</strain>
    </source>
</reference>
<dbReference type="Pfam" id="PF00107">
    <property type="entry name" value="ADH_zinc_N"/>
    <property type="match status" value="1"/>
</dbReference>
<dbReference type="AlphaFoldDB" id="A0A4Q0T3T4"/>
<evidence type="ECO:0000259" key="3">
    <source>
        <dbReference type="Pfam" id="PF00107"/>
    </source>
</evidence>
<dbReference type="Gene3D" id="3.40.50.720">
    <property type="entry name" value="NAD(P)-binding Rossmann-like Domain"/>
    <property type="match status" value="1"/>
</dbReference>
<proteinExistence type="predicted"/>
<comment type="caution">
    <text evidence="4">The sequence shown here is derived from an EMBL/GenBank/DDBJ whole genome shotgun (WGS) entry which is preliminary data.</text>
</comment>
<organism evidence="4 5">
    <name type="scientific">Granulicella sibirica</name>
    <dbReference type="NCBI Taxonomy" id="2479048"/>
    <lineage>
        <taxon>Bacteria</taxon>
        <taxon>Pseudomonadati</taxon>
        <taxon>Acidobacteriota</taxon>
        <taxon>Terriglobia</taxon>
        <taxon>Terriglobales</taxon>
        <taxon>Acidobacteriaceae</taxon>
        <taxon>Granulicella</taxon>
    </lineage>
</organism>
<protein>
    <submittedName>
        <fullName evidence="4">Putative NADP-dependent quinone oxidoreductase</fullName>
    </submittedName>
</protein>
<evidence type="ECO:0000313" key="4">
    <source>
        <dbReference type="EMBL" id="RXH57180.1"/>
    </source>
</evidence>
<dbReference type="Proteomes" id="UP000289437">
    <property type="component" value="Unassembled WGS sequence"/>
</dbReference>
<dbReference type="InterPro" id="IPR013149">
    <property type="entry name" value="ADH-like_C"/>
</dbReference>
<dbReference type="PANTHER" id="PTHR48106">
    <property type="entry name" value="QUINONE OXIDOREDUCTASE PIG3-RELATED"/>
    <property type="match status" value="1"/>
</dbReference>
<dbReference type="GO" id="GO:0070402">
    <property type="term" value="F:NADPH binding"/>
    <property type="evidence" value="ECO:0007669"/>
    <property type="project" value="TreeGrafter"/>
</dbReference>
<sequence length="166" mass="18004">MAVHAGASVFTTSSDDAKLERLKSYGPVVTINNVRENFVEAIRAQTGGVGIDLVVDSIAGKTLPLSVATLKFGGRAIFVGVSGRDLEGFDPFALWPNCTSLHGVYMPRAFEADYVRNHAVVADCLDKVARGELKVDIDRVFSLSDVVPAYEYLQSRKGFGRVLLRP</sequence>
<reference evidence="4 5" key="1">
    <citation type="submission" date="2018-11" db="EMBL/GenBank/DDBJ databases">
        <authorList>
            <person name="Mardanov A.V."/>
            <person name="Ravin N.V."/>
            <person name="Dedysh S.N."/>
        </authorList>
    </citation>
    <scope>NUCLEOTIDE SEQUENCE [LARGE SCALE GENOMIC DNA]</scope>
    <source>
        <strain evidence="4 5">AF10</strain>
    </source>
</reference>
<gene>
    <name evidence="4" type="ORF">GRAN_0490</name>
</gene>
<dbReference type="InterPro" id="IPR036291">
    <property type="entry name" value="NAD(P)-bd_dom_sf"/>
</dbReference>
<feature type="domain" description="Alcohol dehydrogenase-like C-terminal" evidence="3">
    <location>
        <begin position="1"/>
        <end position="108"/>
    </location>
</feature>
<dbReference type="Gene3D" id="3.90.180.10">
    <property type="entry name" value="Medium-chain alcohol dehydrogenases, catalytic domain"/>
    <property type="match status" value="1"/>
</dbReference>
<keyword evidence="5" id="KW-1185">Reference proteome</keyword>
<keyword evidence="2" id="KW-0560">Oxidoreductase</keyword>
<dbReference type="GO" id="GO:0016651">
    <property type="term" value="F:oxidoreductase activity, acting on NAD(P)H"/>
    <property type="evidence" value="ECO:0007669"/>
    <property type="project" value="TreeGrafter"/>
</dbReference>
<dbReference type="SUPFAM" id="SSF51735">
    <property type="entry name" value="NAD(P)-binding Rossmann-fold domains"/>
    <property type="match status" value="1"/>
</dbReference>
<evidence type="ECO:0000256" key="1">
    <source>
        <dbReference type="ARBA" id="ARBA00022857"/>
    </source>
</evidence>
<dbReference type="EMBL" id="RDSM01000001">
    <property type="protein sequence ID" value="RXH57180.1"/>
    <property type="molecule type" value="Genomic_DNA"/>
</dbReference>
<evidence type="ECO:0000313" key="5">
    <source>
        <dbReference type="Proteomes" id="UP000289437"/>
    </source>
</evidence>
<keyword evidence="1" id="KW-0521">NADP</keyword>